<name>B9S2L8_RICCO</name>
<protein>
    <submittedName>
        <fullName evidence="1">Uncharacterized protein</fullName>
    </submittedName>
</protein>
<evidence type="ECO:0000313" key="2">
    <source>
        <dbReference type="Proteomes" id="UP000008311"/>
    </source>
</evidence>
<sequence>MMLLPSIGTGSRCGMHMLAPGTVINSVSGGPRVRDQIGFQRRCKVVGWFIGLVSSFRGSVCYLQEAVQETRGEGLGASLHMRSLISMVERARRMARELG</sequence>
<evidence type="ECO:0000313" key="1">
    <source>
        <dbReference type="EMBL" id="EEF42149.1"/>
    </source>
</evidence>
<dbReference type="EMBL" id="EQ973852">
    <property type="protein sequence ID" value="EEF42149.1"/>
    <property type="molecule type" value="Genomic_DNA"/>
</dbReference>
<accession>B9S2L8</accession>
<proteinExistence type="predicted"/>
<dbReference type="Proteomes" id="UP000008311">
    <property type="component" value="Unassembled WGS sequence"/>
</dbReference>
<keyword evidence="2" id="KW-1185">Reference proteome</keyword>
<reference evidence="2" key="1">
    <citation type="journal article" date="2010" name="Nat. Biotechnol.">
        <title>Draft genome sequence of the oilseed species Ricinus communis.</title>
        <authorList>
            <person name="Chan A.P."/>
            <person name="Crabtree J."/>
            <person name="Zhao Q."/>
            <person name="Lorenzi H."/>
            <person name="Orvis J."/>
            <person name="Puiu D."/>
            <person name="Melake-Berhan A."/>
            <person name="Jones K.M."/>
            <person name="Redman J."/>
            <person name="Chen G."/>
            <person name="Cahoon E.B."/>
            <person name="Gedil M."/>
            <person name="Stanke M."/>
            <person name="Haas B.J."/>
            <person name="Wortman J.R."/>
            <person name="Fraser-Liggett C.M."/>
            <person name="Ravel J."/>
            <person name="Rabinowicz P.D."/>
        </authorList>
    </citation>
    <scope>NUCLEOTIDE SEQUENCE [LARGE SCALE GENOMIC DNA]</scope>
    <source>
        <strain evidence="2">cv. Hale</strain>
    </source>
</reference>
<organism evidence="1 2">
    <name type="scientific">Ricinus communis</name>
    <name type="common">Castor bean</name>
    <dbReference type="NCBI Taxonomy" id="3988"/>
    <lineage>
        <taxon>Eukaryota</taxon>
        <taxon>Viridiplantae</taxon>
        <taxon>Streptophyta</taxon>
        <taxon>Embryophyta</taxon>
        <taxon>Tracheophyta</taxon>
        <taxon>Spermatophyta</taxon>
        <taxon>Magnoliopsida</taxon>
        <taxon>eudicotyledons</taxon>
        <taxon>Gunneridae</taxon>
        <taxon>Pentapetalae</taxon>
        <taxon>rosids</taxon>
        <taxon>fabids</taxon>
        <taxon>Malpighiales</taxon>
        <taxon>Euphorbiaceae</taxon>
        <taxon>Acalyphoideae</taxon>
        <taxon>Acalypheae</taxon>
        <taxon>Ricinus</taxon>
    </lineage>
</organism>
<dbReference type="InParanoid" id="B9S2L8"/>
<gene>
    <name evidence="1" type="ORF">RCOM_1209780</name>
</gene>
<dbReference type="AlphaFoldDB" id="B9S2L8"/>